<feature type="active site" description="Proton acceptor for HNH nuclease domain" evidence="13">
    <location>
        <position position="869"/>
    </location>
</feature>
<gene>
    <name evidence="13 16" type="primary">cas9</name>
    <name evidence="16" type="ORF">FOC48_04295</name>
</gene>
<keyword evidence="8 13" id="KW-0694">RNA-binding</keyword>
<evidence type="ECO:0000256" key="13">
    <source>
        <dbReference type="HAMAP-Rule" id="MF_01480"/>
    </source>
</evidence>
<comment type="similarity">
    <text evidence="2">Belongs to the CRISPR-associated protein Cas9 family. Subtype II-A subfamily.</text>
</comment>
<protein>
    <recommendedName>
        <fullName evidence="13">CRISPR-associated endonuclease Cas9</fullName>
        <ecNumber evidence="13">3.1.-.-</ecNumber>
    </recommendedName>
</protein>
<accession>A0ABX6KHE1</accession>
<comment type="caution">
    <text evidence="13">Lacks conserved residue(s) required for the propagation of feature annotation.</text>
</comment>
<name>A0ABX6KHE1_9BACL</name>
<comment type="function">
    <text evidence="13">CRISPR (clustered regularly interspaced short palindromic repeat) is an adaptive immune system that provides protection against mobile genetic elements (viruses, transposable elements and conjugative plasmids). CRISPR clusters contain spacers, sequences complementary to antecedent mobile elements, and target invading nucleic acids. CRISPR clusters are transcribed and processed into CRISPR RNA (crRNA). In type II CRISPR systems correct processing of pre-crRNA requires a trans-encoded small RNA (tracrRNA), endogenous ribonuclease 3 (rnc) and this protein. The tracrRNA serves as a guide for ribonuclease 3-aided processing of pre-crRNA. Subsequently Cas9/crRNA/tracrRNA endonucleolytically cleaves linear or circular dsDNA target complementary to the spacer; Cas9 is inactive in the absence of the 2 guide RNAs (gRNA). Cas9 recognizes the protospacer adjacent motif (PAM) in the CRISPR repeat sequences to help distinguish self versus nonself, as targets within the bacterial CRISPR locus do not have PAMs. PAM recognition is also required for catalytic activity.</text>
</comment>
<dbReference type="EMBL" id="CP050965">
    <property type="protein sequence ID" value="QIX88030.1"/>
    <property type="molecule type" value="Genomic_DNA"/>
</dbReference>
<dbReference type="Pfam" id="PF22702">
    <property type="entry name" value="Cas9_RuvC"/>
    <property type="match status" value="1"/>
</dbReference>
<dbReference type="Proteomes" id="UP000501205">
    <property type="component" value="Chromosome"/>
</dbReference>
<dbReference type="EC" id="3.1.-.-" evidence="13"/>
<comment type="similarity">
    <text evidence="13">Belongs to the CRISPR-associated Cas9 family.</text>
</comment>
<dbReference type="Gene3D" id="1.10.30.50">
    <property type="match status" value="1"/>
</dbReference>
<evidence type="ECO:0000256" key="4">
    <source>
        <dbReference type="ARBA" id="ARBA00022723"/>
    </source>
</evidence>
<evidence type="ECO:0000256" key="14">
    <source>
        <dbReference type="SAM" id="Coils"/>
    </source>
</evidence>
<feature type="active site" description="For RuvC-like nuclease domain" evidence="13">
    <location>
        <position position="11"/>
    </location>
</feature>
<keyword evidence="5 13" id="KW-0255">Endonuclease</keyword>
<evidence type="ECO:0000256" key="9">
    <source>
        <dbReference type="ARBA" id="ARBA00023118"/>
    </source>
</evidence>
<dbReference type="Gene3D" id="3.30.420.10">
    <property type="entry name" value="Ribonuclease H-like superfamily/Ribonuclease H"/>
    <property type="match status" value="1"/>
</dbReference>
<comment type="domain">
    <text evidence="13">Has 2 endonuclease domains. The discontinuous RuvC-like domain cleaves the target DNA noncomplementary to crRNA while the HNH nuclease domain cleaves the target DNA complementary to crRNA.</text>
</comment>
<evidence type="ECO:0000256" key="6">
    <source>
        <dbReference type="ARBA" id="ARBA00022801"/>
    </source>
</evidence>
<dbReference type="InterPro" id="IPR028629">
    <property type="entry name" value="Cas9"/>
</dbReference>
<dbReference type="InterPro" id="IPR055228">
    <property type="entry name" value="Cas9_RuvC"/>
</dbReference>
<evidence type="ECO:0000256" key="2">
    <source>
        <dbReference type="ARBA" id="ARBA00005244"/>
    </source>
</evidence>
<dbReference type="Pfam" id="PF13395">
    <property type="entry name" value="HNH_4"/>
    <property type="match status" value="1"/>
</dbReference>
<evidence type="ECO:0000256" key="5">
    <source>
        <dbReference type="ARBA" id="ARBA00022759"/>
    </source>
</evidence>
<reference evidence="16 17" key="1">
    <citation type="submission" date="2019-11" db="EMBL/GenBank/DDBJ databases">
        <title>FDA dAtabase for Regulatory Grade micrObial Sequences (FDA-ARGOS): Supporting development and validation of Infectious Disease Dx tests.</title>
        <authorList>
            <person name="Damon A."/>
            <person name="Tallon L."/>
            <person name="Sadzewicz L."/>
            <person name="Vavikolanu K."/>
            <person name="Mehta A."/>
            <person name="Aluvathingal J."/>
            <person name="Nadendla S."/>
            <person name="Myers T."/>
            <person name="Yan Y."/>
            <person name="Sichtig H."/>
        </authorList>
    </citation>
    <scope>NUCLEOTIDE SEQUENCE [LARGE SCALE GENOMIC DNA]</scope>
    <source>
        <strain evidence="16 17">FDAARGOS_740</strain>
    </source>
</reference>
<dbReference type="RefSeq" id="WP_172497862.1">
    <property type="nucleotide sequence ID" value="NZ_CP050965.1"/>
</dbReference>
<dbReference type="InterPro" id="IPR036397">
    <property type="entry name" value="RNaseH_sf"/>
</dbReference>
<dbReference type="GO" id="GO:0004519">
    <property type="term" value="F:endonuclease activity"/>
    <property type="evidence" value="ECO:0007669"/>
    <property type="project" value="UniProtKB-KW"/>
</dbReference>
<keyword evidence="6 13" id="KW-0378">Hydrolase</keyword>
<dbReference type="Pfam" id="PF16593">
    <property type="entry name" value="Cas9-BH"/>
    <property type="match status" value="1"/>
</dbReference>
<dbReference type="InterPro" id="IPR003615">
    <property type="entry name" value="HNH_nuc"/>
</dbReference>
<keyword evidence="3 13" id="KW-0540">Nuclease</keyword>
<dbReference type="Pfam" id="PF16592">
    <property type="entry name" value="Cas9_REC"/>
    <property type="match status" value="1"/>
</dbReference>
<feature type="coiled-coil region" evidence="14">
    <location>
        <begin position="792"/>
        <end position="819"/>
    </location>
</feature>
<dbReference type="PROSITE" id="PS51749">
    <property type="entry name" value="HNH_CAS9"/>
    <property type="match status" value="1"/>
</dbReference>
<keyword evidence="4" id="KW-0479">Metal-binding</keyword>
<evidence type="ECO:0000256" key="11">
    <source>
        <dbReference type="ARBA" id="ARBA00023211"/>
    </source>
</evidence>
<evidence type="ECO:0000256" key="8">
    <source>
        <dbReference type="ARBA" id="ARBA00022884"/>
    </source>
</evidence>
<comment type="subunit">
    <text evidence="12 13">Monomer. Binds crRNA and tracrRNA.</text>
</comment>
<sequence>MTNKTWYLGLDIGTASVGWAATDNEYKIIRKNKKRLWGVRLFEEATTAEERRGYRSGRRRLARRKWRLNLLEELFTQEIAKIDANFFLRLKESQYHYEDKTHQVPYAIFNDKDYTDKDYYKEYPTIYHLRTKLMTEENPDIRKVFLAIHHILKNRGHFLLQGQSFKEGNLNNLIKELLNLDILHISIEITEENINKITEIALEKKTLTDKVNDLKKIYPKEKQLLEAFRLIFGGKTSLDKLFAIDEYKELDASVKSVSFKEKIYEEVRHDYEQVLSNYIELLDLAKLVYDSIILSDIKKEGKTLSESKVELYHKHREDLTKLKTLVKNDSKLSEDKKVELYSAIFKEDKDKGTNYVNYIRKSEEGKGCNYEDFKKFLVKELAKLEESSAKEEILRDLELELFLPLQRTKDNSVVPYQIHKEELVKILDNAAKYHKFLNEKDDSGYSIIEKVIQLLEFRIPYYVGPLNSSKKAKVDGFAWSVRNKGYENTPVTPWNYEKVIDESASAEKFITNLTNKCTYLKGEDVLPKSSLLYSEFALLNELNALKYDGNRISLEARNVIIEKLFKEQGKKVTKTSIKNLLKAEGYIDGKGEITGIDITVKNDLKSYRDFKKILGDKFNTEHVENIILWITLYGESRKLIKAKIEAVYGDIYSKEEIAKMSRLVYKDWGRFSRKLLTELVSKKLYNEETGECLNIIGAMRQNNILFMELLADRFDYSQQIIDYNKELQKEVTEITPEILDDLYVSPSVKRSIWQTVRIVEELKKIIGCAPAKIFVETTRSNQDKKKPTDSRKKQLELFYKAVKKDVKDLEKEIGSLNFDKLNERLSSVEPSKLKAKKLYLYYTQLGRCMYSGETIDITQLNTTAYDIDHIYPQSKVKDDSFTNTVLVKREYNAAKTDRYPLGSDIQTPSNRRFWKFLKEKGLITDEKYNRLVRTEEFSDEELTGFIARQLVETSQSVKAVAGILGELNPKTSICYSKAENVSSFRQNFGKIKEGNRKSDNTEQLIKVREINDYHHAKDAYLNVVVGNVYDTKFTRNVFNFIKDKKDGRKYSLNNVFYENVSNSNNVAWELNKTVHQVEKVMNNNNILVTRRTSEQKGGLFDATVYKAKVAAKAKEGVYYPLKTSDPVVNDVTKYGGFTKVKIAYYSIFEYTLVNKKGEEKITRIIPIPIYVSQNIKDDSTLLEFGKTQINIKSGEEVKDFKLKYRKLCIGDLVKINNFFNFIGGKTNDSFVYDGAVQVTLDTESERYIKTLSKYQNWKKENKDGELWESITKEKNTELYNLLVEKMNSGIFIKKKPNKFNELNSEEIRNNFSSISLEEQAKVLLEVLNLLTNKKSIFDLKSINITAARGKISFNLSNLSQFSIIEQSVAGFYEKEITIIGDKENDMENNNC</sequence>
<organism evidence="16 17">
    <name type="scientific">Gemella haemolysans</name>
    <dbReference type="NCBI Taxonomy" id="1379"/>
    <lineage>
        <taxon>Bacteria</taxon>
        <taxon>Bacillati</taxon>
        <taxon>Bacillota</taxon>
        <taxon>Bacilli</taxon>
        <taxon>Bacillales</taxon>
        <taxon>Gemellaceae</taxon>
        <taxon>Gemella</taxon>
    </lineage>
</organism>
<dbReference type="Pfam" id="PF16595">
    <property type="entry name" value="Cas9_PI"/>
    <property type="match status" value="1"/>
</dbReference>
<proteinExistence type="inferred from homology"/>
<evidence type="ECO:0000256" key="7">
    <source>
        <dbReference type="ARBA" id="ARBA00022842"/>
    </source>
</evidence>
<keyword evidence="9 13" id="KW-0051">Antiviral defense</keyword>
<keyword evidence="7" id="KW-0460">Magnesium</keyword>
<keyword evidence="10 13" id="KW-0238">DNA-binding</keyword>
<dbReference type="HAMAP" id="MF_01480">
    <property type="entry name" value="Cas9"/>
    <property type="match status" value="1"/>
</dbReference>
<feature type="domain" description="HNH Cas9-type" evidence="15">
    <location>
        <begin position="788"/>
        <end position="950"/>
    </location>
</feature>
<evidence type="ECO:0000259" key="15">
    <source>
        <dbReference type="PROSITE" id="PS51749"/>
    </source>
</evidence>
<comment type="cofactor">
    <cofactor evidence="1">
        <name>Mg(2+)</name>
        <dbReference type="ChEBI" id="CHEBI:18420"/>
    </cofactor>
</comment>
<dbReference type="NCBIfam" id="TIGR01865">
    <property type="entry name" value="cas_Csn1"/>
    <property type="match status" value="1"/>
</dbReference>
<dbReference type="InterPro" id="IPR032240">
    <property type="entry name" value="Cas9_REC"/>
</dbReference>
<keyword evidence="14" id="KW-0175">Coiled coil</keyword>
<keyword evidence="17" id="KW-1185">Reference proteome</keyword>
<dbReference type="InterPro" id="IPR032237">
    <property type="entry name" value="Cas9_PI"/>
</dbReference>
<keyword evidence="11" id="KW-0464">Manganese</keyword>
<evidence type="ECO:0000313" key="16">
    <source>
        <dbReference type="EMBL" id="QIX88030.1"/>
    </source>
</evidence>
<evidence type="ECO:0000256" key="3">
    <source>
        <dbReference type="ARBA" id="ARBA00022722"/>
    </source>
</evidence>
<dbReference type="InterPro" id="IPR032239">
    <property type="entry name" value="Cas9-BH"/>
</dbReference>
<evidence type="ECO:0000256" key="12">
    <source>
        <dbReference type="ARBA" id="ARBA00046380"/>
    </source>
</evidence>
<evidence type="ECO:0000256" key="10">
    <source>
        <dbReference type="ARBA" id="ARBA00023125"/>
    </source>
</evidence>
<dbReference type="InterPro" id="IPR033114">
    <property type="entry name" value="HNH_CAS9"/>
</dbReference>
<evidence type="ECO:0000313" key="17">
    <source>
        <dbReference type="Proteomes" id="UP000501205"/>
    </source>
</evidence>
<evidence type="ECO:0000256" key="1">
    <source>
        <dbReference type="ARBA" id="ARBA00001946"/>
    </source>
</evidence>